<evidence type="ECO:0000313" key="1">
    <source>
        <dbReference type="EMBL" id="KIR39467.1"/>
    </source>
</evidence>
<accession>A0A0D0T1A5</accession>
<name>A0A0D0T1A5_9TREE</name>
<dbReference type="AlphaFoldDB" id="A0A0D0T1A5"/>
<dbReference type="EMBL" id="KN847906">
    <property type="protein sequence ID" value="KIR39467.1"/>
    <property type="molecule type" value="Genomic_DNA"/>
</dbReference>
<gene>
    <name evidence="1" type="ORF">I313_04488</name>
</gene>
<dbReference type="Proteomes" id="UP000053392">
    <property type="component" value="Unassembled WGS sequence"/>
</dbReference>
<evidence type="ECO:0000313" key="2">
    <source>
        <dbReference type="Proteomes" id="UP000053392"/>
    </source>
</evidence>
<dbReference type="HOGENOM" id="CLU_2605951_0_0_1"/>
<keyword evidence="2" id="KW-1185">Reference proteome</keyword>
<dbReference type="OrthoDB" id="10274383at2759"/>
<organism evidence="1 2">
    <name type="scientific">Cryptococcus deuterogattii Ram5</name>
    <dbReference type="NCBI Taxonomy" id="1296110"/>
    <lineage>
        <taxon>Eukaryota</taxon>
        <taxon>Fungi</taxon>
        <taxon>Dikarya</taxon>
        <taxon>Basidiomycota</taxon>
        <taxon>Agaricomycotina</taxon>
        <taxon>Tremellomycetes</taxon>
        <taxon>Tremellales</taxon>
        <taxon>Cryptococcaceae</taxon>
        <taxon>Cryptococcus</taxon>
        <taxon>Cryptococcus gattii species complex</taxon>
    </lineage>
</organism>
<proteinExistence type="predicted"/>
<reference evidence="1 2" key="1">
    <citation type="submission" date="2015-01" db="EMBL/GenBank/DDBJ databases">
        <title>The Genome Sequence of Cryptococcus gattii Ram5.</title>
        <authorList>
            <consortium name="The Broad Institute Genomics Platform"/>
            <person name="Cuomo C."/>
            <person name="Litvintseva A."/>
            <person name="Chen Y."/>
            <person name="Heitman J."/>
            <person name="Sun S."/>
            <person name="Springer D."/>
            <person name="Dromer F."/>
            <person name="Young S."/>
            <person name="Zeng Q."/>
            <person name="Gargeya S."/>
            <person name="Abouelleil A."/>
            <person name="Alvarado L."/>
            <person name="Chapman S.B."/>
            <person name="Gainer-Dewar J."/>
            <person name="Goldberg J."/>
            <person name="Griggs A."/>
            <person name="Gujja S."/>
            <person name="Hansen M."/>
            <person name="Howarth C."/>
            <person name="Imamovic A."/>
            <person name="Larimer J."/>
            <person name="Murphy C."/>
            <person name="Naylor J."/>
            <person name="Pearson M."/>
            <person name="Priest M."/>
            <person name="Roberts A."/>
            <person name="Saif S."/>
            <person name="Shea T."/>
            <person name="Sykes S."/>
            <person name="Wortman J."/>
            <person name="Nusbaum C."/>
            <person name="Birren B."/>
        </authorList>
    </citation>
    <scope>NUCLEOTIDE SEQUENCE [LARGE SCALE GENOMIC DNA]</scope>
    <source>
        <strain evidence="1 2">Ram5</strain>
    </source>
</reference>
<protein>
    <submittedName>
        <fullName evidence="1">Uncharacterized protein</fullName>
    </submittedName>
</protein>
<sequence>MAAAVATEESKYKRNPEVFVRPKMPAINPEKQADSCQEAKRGYQQMFQALIGELHVSLHVEERLRAKAA</sequence>